<evidence type="ECO:0000313" key="1">
    <source>
        <dbReference type="EMBL" id="HIT84885.1"/>
    </source>
</evidence>
<reference evidence="1" key="1">
    <citation type="submission" date="2020-10" db="EMBL/GenBank/DDBJ databases">
        <authorList>
            <person name="Gilroy R."/>
        </authorList>
    </citation>
    <scope>NUCLEOTIDE SEQUENCE</scope>
    <source>
        <strain evidence="1">CHK181-108</strain>
    </source>
</reference>
<protein>
    <submittedName>
        <fullName evidence="1">Uncharacterized protein</fullName>
    </submittedName>
</protein>
<name>A0A9D1KPP8_9FIRM</name>
<organism evidence="1 2">
    <name type="scientific">Candidatus Ornithomonoglobus intestinigallinarum</name>
    <dbReference type="NCBI Taxonomy" id="2840894"/>
    <lineage>
        <taxon>Bacteria</taxon>
        <taxon>Bacillati</taxon>
        <taxon>Bacillota</taxon>
        <taxon>Clostridia</taxon>
        <taxon>Candidatus Ornithomonoglobus</taxon>
    </lineage>
</organism>
<comment type="caution">
    <text evidence="1">The sequence shown here is derived from an EMBL/GenBank/DDBJ whole genome shotgun (WGS) entry which is preliminary data.</text>
</comment>
<evidence type="ECO:0000313" key="2">
    <source>
        <dbReference type="Proteomes" id="UP000824165"/>
    </source>
</evidence>
<gene>
    <name evidence="1" type="ORF">IAA60_03145</name>
</gene>
<sequence>MATVLDSCKTKRDTYRSQITEGCLPLDELLFVQELNYRILVLETFQNFCKTAPVTTDTNVMSYHYQLVDAYMRFLLNERKFGLKTDESGQKRRETAYSALQRVIQDARKRFSSFVPGTQDQYKKCIIQLVNTILPVWLQYRNTYIEINL</sequence>
<reference evidence="1" key="2">
    <citation type="journal article" date="2021" name="PeerJ">
        <title>Extensive microbial diversity within the chicken gut microbiome revealed by metagenomics and culture.</title>
        <authorList>
            <person name="Gilroy R."/>
            <person name="Ravi A."/>
            <person name="Getino M."/>
            <person name="Pursley I."/>
            <person name="Horton D.L."/>
            <person name="Alikhan N.F."/>
            <person name="Baker D."/>
            <person name="Gharbi K."/>
            <person name="Hall N."/>
            <person name="Watson M."/>
            <person name="Adriaenssens E.M."/>
            <person name="Foster-Nyarko E."/>
            <person name="Jarju S."/>
            <person name="Secka A."/>
            <person name="Antonio M."/>
            <person name="Oren A."/>
            <person name="Chaudhuri R.R."/>
            <person name="La Ragione R."/>
            <person name="Hildebrand F."/>
            <person name="Pallen M.J."/>
        </authorList>
    </citation>
    <scope>NUCLEOTIDE SEQUENCE</scope>
    <source>
        <strain evidence="1">CHK181-108</strain>
    </source>
</reference>
<dbReference type="AlphaFoldDB" id="A0A9D1KPP8"/>
<dbReference type="Proteomes" id="UP000824165">
    <property type="component" value="Unassembled WGS sequence"/>
</dbReference>
<accession>A0A9D1KPP8</accession>
<proteinExistence type="predicted"/>
<dbReference type="EMBL" id="DVLU01000028">
    <property type="protein sequence ID" value="HIT84885.1"/>
    <property type="molecule type" value="Genomic_DNA"/>
</dbReference>